<reference evidence="5 6" key="1">
    <citation type="journal article" date="2012" name="Genome Biol.">
        <title>The genome of the polar eukaryotic microalga coccomyxa subellipsoidea reveals traits of cold adaptation.</title>
        <authorList>
            <person name="Blanc G."/>
            <person name="Agarkova I."/>
            <person name="Grimwood J."/>
            <person name="Kuo A."/>
            <person name="Brueggeman A."/>
            <person name="Dunigan D."/>
            <person name="Gurnon J."/>
            <person name="Ladunga I."/>
            <person name="Lindquist E."/>
            <person name="Lucas S."/>
            <person name="Pangilinan J."/>
            <person name="Proschold T."/>
            <person name="Salamov A."/>
            <person name="Schmutz J."/>
            <person name="Weeks D."/>
            <person name="Yamada T."/>
            <person name="Claverie J.M."/>
            <person name="Grigoriev I."/>
            <person name="Van Etten J."/>
            <person name="Lomsadze A."/>
            <person name="Borodovsky M."/>
        </authorList>
    </citation>
    <scope>NUCLEOTIDE SEQUENCE [LARGE SCALE GENOMIC DNA]</scope>
    <source>
        <strain evidence="5 6">C-169</strain>
    </source>
</reference>
<dbReference type="RefSeq" id="XP_005651729.1">
    <property type="nucleotide sequence ID" value="XM_005651672.1"/>
</dbReference>
<dbReference type="SMART" id="SM00264">
    <property type="entry name" value="BAG"/>
    <property type="match status" value="1"/>
</dbReference>
<evidence type="ECO:0000313" key="5">
    <source>
        <dbReference type="EMBL" id="EIE27185.1"/>
    </source>
</evidence>
<dbReference type="GO" id="GO:0051087">
    <property type="term" value="F:protein-folding chaperone binding"/>
    <property type="evidence" value="ECO:0007669"/>
    <property type="project" value="InterPro"/>
</dbReference>
<dbReference type="PANTHER" id="PTHR12329:SF16">
    <property type="entry name" value="BAG FAMILY MOLECULAR CHAPERONE REGULATOR 1"/>
    <property type="match status" value="1"/>
</dbReference>
<dbReference type="OrthoDB" id="417450at2759"/>
<dbReference type="AlphaFoldDB" id="I0Z966"/>
<proteinExistence type="predicted"/>
<feature type="region of interest" description="Disordered" evidence="3">
    <location>
        <begin position="1"/>
        <end position="40"/>
    </location>
</feature>
<dbReference type="CDD" id="cd17054">
    <property type="entry name" value="Ubl_AtBAG1_like"/>
    <property type="match status" value="1"/>
</dbReference>
<dbReference type="PANTHER" id="PTHR12329">
    <property type="entry name" value="BCL2-ASSOCIATED ATHANOGENE"/>
    <property type="match status" value="1"/>
</dbReference>
<evidence type="ECO:0000256" key="3">
    <source>
        <dbReference type="SAM" id="MobiDB-lite"/>
    </source>
</evidence>
<keyword evidence="6" id="KW-1185">Reference proteome</keyword>
<dbReference type="GO" id="GO:0005737">
    <property type="term" value="C:cytoplasm"/>
    <property type="evidence" value="ECO:0007669"/>
    <property type="project" value="TreeGrafter"/>
</dbReference>
<dbReference type="GO" id="GO:0000774">
    <property type="term" value="F:adenyl-nucleotide exchange factor activity"/>
    <property type="evidence" value="ECO:0007669"/>
    <property type="project" value="TreeGrafter"/>
</dbReference>
<protein>
    <recommendedName>
        <fullName evidence="4">BAG domain-containing protein</fullName>
    </recommendedName>
</protein>
<dbReference type="Gene3D" id="3.10.20.90">
    <property type="entry name" value="Phosphatidylinositol 3-kinase Catalytic Subunit, Chain A, domain 1"/>
    <property type="match status" value="1"/>
</dbReference>
<dbReference type="InterPro" id="IPR039773">
    <property type="entry name" value="BAG_chaperone_regulator"/>
</dbReference>
<dbReference type="Proteomes" id="UP000007264">
    <property type="component" value="Unassembled WGS sequence"/>
</dbReference>
<dbReference type="InterPro" id="IPR029071">
    <property type="entry name" value="Ubiquitin-like_domsf"/>
</dbReference>
<keyword evidence="1" id="KW-0143">Chaperone</keyword>
<accession>I0Z966</accession>
<dbReference type="Pfam" id="PF00240">
    <property type="entry name" value="ubiquitin"/>
    <property type="match status" value="1"/>
</dbReference>
<dbReference type="GeneID" id="17045200"/>
<dbReference type="SUPFAM" id="SSF54236">
    <property type="entry name" value="Ubiquitin-like"/>
    <property type="match status" value="1"/>
</dbReference>
<dbReference type="Gene3D" id="1.20.58.120">
    <property type="entry name" value="BAG domain"/>
    <property type="match status" value="1"/>
</dbReference>
<dbReference type="SUPFAM" id="SSF63491">
    <property type="entry name" value="BAG domain"/>
    <property type="match status" value="1"/>
</dbReference>
<dbReference type="eggNOG" id="KOG4361">
    <property type="taxonomic scope" value="Eukaryota"/>
</dbReference>
<feature type="domain" description="BAG" evidence="4">
    <location>
        <begin position="168"/>
        <end position="248"/>
    </location>
</feature>
<evidence type="ECO:0000313" key="6">
    <source>
        <dbReference type="Proteomes" id="UP000007264"/>
    </source>
</evidence>
<dbReference type="GO" id="GO:0050821">
    <property type="term" value="P:protein stabilization"/>
    <property type="evidence" value="ECO:0007669"/>
    <property type="project" value="TreeGrafter"/>
</dbReference>
<organism evidence="5 6">
    <name type="scientific">Coccomyxa subellipsoidea (strain C-169)</name>
    <name type="common">Green microalga</name>
    <dbReference type="NCBI Taxonomy" id="574566"/>
    <lineage>
        <taxon>Eukaryota</taxon>
        <taxon>Viridiplantae</taxon>
        <taxon>Chlorophyta</taxon>
        <taxon>core chlorophytes</taxon>
        <taxon>Trebouxiophyceae</taxon>
        <taxon>Trebouxiophyceae incertae sedis</taxon>
        <taxon>Coccomyxaceae</taxon>
        <taxon>Coccomyxa</taxon>
        <taxon>Coccomyxa subellipsoidea</taxon>
    </lineage>
</organism>
<dbReference type="STRING" id="574566.I0Z966"/>
<dbReference type="KEGG" id="csl:COCSUDRAFT_45767"/>
<feature type="coiled-coil region" evidence="2">
    <location>
        <begin position="162"/>
        <end position="189"/>
    </location>
</feature>
<dbReference type="EMBL" id="AGSI01000001">
    <property type="protein sequence ID" value="EIE27185.1"/>
    <property type="molecule type" value="Genomic_DNA"/>
</dbReference>
<dbReference type="InterPro" id="IPR036533">
    <property type="entry name" value="BAG_dom_sf"/>
</dbReference>
<dbReference type="Pfam" id="PF02179">
    <property type="entry name" value="BAG"/>
    <property type="match status" value="1"/>
</dbReference>
<keyword evidence="2" id="KW-0175">Coiled coil</keyword>
<evidence type="ECO:0000259" key="4">
    <source>
        <dbReference type="SMART" id="SM00264"/>
    </source>
</evidence>
<dbReference type="InterPro" id="IPR000626">
    <property type="entry name" value="Ubiquitin-like_dom"/>
</dbReference>
<sequence length="251" mass="27497">MLGRRGDRGGWTSRGIPIRGRGRVRGFGRGRGPSNRPMTYPTVKLKLTHKAKKIHVEAPANATFGDLKVLASQDTGIPPEGISFLFRGRKKADNEVLSLAGVRNGAEVKIMENEQYRQQKAAEQPEEPAEPAFLAFSEADAAAARAAAAKEAALQKTQVSVRDQALSAIEGIRQQVDGLEQQANELMQQQQHDGPAGSRTAAGLIETLTQKLLALDNVPVEGDQEVRQKRKAEINRINQLLDRLESHRTKQ</sequence>
<evidence type="ECO:0000256" key="1">
    <source>
        <dbReference type="ARBA" id="ARBA00023186"/>
    </source>
</evidence>
<name>I0Z966_COCSC</name>
<dbReference type="InterPro" id="IPR003103">
    <property type="entry name" value="BAG_domain"/>
</dbReference>
<comment type="caution">
    <text evidence="5">The sequence shown here is derived from an EMBL/GenBank/DDBJ whole genome shotgun (WGS) entry which is preliminary data.</text>
</comment>
<evidence type="ECO:0000256" key="2">
    <source>
        <dbReference type="SAM" id="Coils"/>
    </source>
</evidence>
<gene>
    <name evidence="5" type="ORF">COCSUDRAFT_45767</name>
</gene>